<dbReference type="AlphaFoldDB" id="A0A835VL16"/>
<feature type="region of interest" description="Disordered" evidence="1">
    <location>
        <begin position="1"/>
        <end position="49"/>
    </location>
</feature>
<sequence length="73" mass="7332">MSPQTAVAGSSGNSSNTPPNCPLTRRSNGSRSTNATKAHSPSPLPSLTPVFDVLTFGAVGDGVADDTEAFVNA</sequence>
<proteinExistence type="predicted"/>
<protein>
    <recommendedName>
        <fullName evidence="4">Polygalacturonase</fullName>
    </recommendedName>
</protein>
<evidence type="ECO:0000313" key="2">
    <source>
        <dbReference type="EMBL" id="KAG0500995.1"/>
    </source>
</evidence>
<dbReference type="InterPro" id="IPR011050">
    <property type="entry name" value="Pectin_lyase_fold/virulence"/>
</dbReference>
<comment type="caution">
    <text evidence="2">The sequence shown here is derived from an EMBL/GenBank/DDBJ whole genome shotgun (WGS) entry which is preliminary data.</text>
</comment>
<dbReference type="Proteomes" id="UP000639772">
    <property type="component" value="Chromosome 1"/>
</dbReference>
<dbReference type="SUPFAM" id="SSF51126">
    <property type="entry name" value="Pectin lyase-like"/>
    <property type="match status" value="1"/>
</dbReference>
<evidence type="ECO:0000313" key="3">
    <source>
        <dbReference type="Proteomes" id="UP000639772"/>
    </source>
</evidence>
<evidence type="ECO:0000256" key="1">
    <source>
        <dbReference type="SAM" id="MobiDB-lite"/>
    </source>
</evidence>
<dbReference type="InterPro" id="IPR012334">
    <property type="entry name" value="Pectin_lyas_fold"/>
</dbReference>
<gene>
    <name evidence="2" type="ORF">HPP92_001067</name>
</gene>
<reference evidence="2 3" key="1">
    <citation type="journal article" date="2020" name="Nat. Food">
        <title>A phased Vanilla planifolia genome enables genetic improvement of flavour and production.</title>
        <authorList>
            <person name="Hasing T."/>
            <person name="Tang H."/>
            <person name="Brym M."/>
            <person name="Khazi F."/>
            <person name="Huang T."/>
            <person name="Chambers A.H."/>
        </authorList>
    </citation>
    <scope>NUCLEOTIDE SEQUENCE [LARGE SCALE GENOMIC DNA]</scope>
    <source>
        <tissue evidence="2">Leaf</tissue>
    </source>
</reference>
<feature type="compositionally biased region" description="Polar residues" evidence="1">
    <location>
        <begin position="25"/>
        <end position="39"/>
    </location>
</feature>
<organism evidence="2 3">
    <name type="scientific">Vanilla planifolia</name>
    <name type="common">Vanilla</name>
    <dbReference type="NCBI Taxonomy" id="51239"/>
    <lineage>
        <taxon>Eukaryota</taxon>
        <taxon>Viridiplantae</taxon>
        <taxon>Streptophyta</taxon>
        <taxon>Embryophyta</taxon>
        <taxon>Tracheophyta</taxon>
        <taxon>Spermatophyta</taxon>
        <taxon>Magnoliopsida</taxon>
        <taxon>Liliopsida</taxon>
        <taxon>Asparagales</taxon>
        <taxon>Orchidaceae</taxon>
        <taxon>Vanilloideae</taxon>
        <taxon>Vanilleae</taxon>
        <taxon>Vanilla</taxon>
    </lineage>
</organism>
<accession>A0A835VL16</accession>
<dbReference type="EMBL" id="JADCNM010000001">
    <property type="protein sequence ID" value="KAG0500995.1"/>
    <property type="molecule type" value="Genomic_DNA"/>
</dbReference>
<dbReference type="Gene3D" id="2.160.20.10">
    <property type="entry name" value="Single-stranded right-handed beta-helix, Pectin lyase-like"/>
    <property type="match status" value="1"/>
</dbReference>
<name>A0A835VL16_VANPL</name>
<evidence type="ECO:0008006" key="4">
    <source>
        <dbReference type="Google" id="ProtNLM"/>
    </source>
</evidence>
<dbReference type="OrthoDB" id="1431875at2759"/>